<comment type="caution">
    <text evidence="2">The sequence shown here is derived from an EMBL/GenBank/DDBJ whole genome shotgun (WGS) entry which is preliminary data.</text>
</comment>
<sequence length="81" mass="9573">MQILIFMFVIYGSLDLNSAKIAKNQEKDFFLVVLQQICSNRLRLDAEQYFLPGNSQKRGCLKIWQFFATRKQKYFGVLTKM</sequence>
<evidence type="ECO:0000256" key="1">
    <source>
        <dbReference type="SAM" id="SignalP"/>
    </source>
</evidence>
<gene>
    <name evidence="2" type="ORF">BpHYR1_053319</name>
</gene>
<evidence type="ECO:0008006" key="4">
    <source>
        <dbReference type="Google" id="ProtNLM"/>
    </source>
</evidence>
<feature type="chain" id="PRO_5018217304" description="Secreted protein" evidence="1">
    <location>
        <begin position="20"/>
        <end position="81"/>
    </location>
</feature>
<evidence type="ECO:0000313" key="2">
    <source>
        <dbReference type="EMBL" id="RNA08661.1"/>
    </source>
</evidence>
<reference evidence="2 3" key="1">
    <citation type="journal article" date="2018" name="Sci. Rep.">
        <title>Genomic signatures of local adaptation to the degree of environmental predictability in rotifers.</title>
        <authorList>
            <person name="Franch-Gras L."/>
            <person name="Hahn C."/>
            <person name="Garcia-Roger E.M."/>
            <person name="Carmona M.J."/>
            <person name="Serra M."/>
            <person name="Gomez A."/>
        </authorList>
    </citation>
    <scope>NUCLEOTIDE SEQUENCE [LARGE SCALE GENOMIC DNA]</scope>
    <source>
        <strain evidence="2">HYR1</strain>
    </source>
</reference>
<dbReference type="EMBL" id="REGN01006670">
    <property type="protein sequence ID" value="RNA08661.1"/>
    <property type="molecule type" value="Genomic_DNA"/>
</dbReference>
<protein>
    <recommendedName>
        <fullName evidence="4">Secreted protein</fullName>
    </recommendedName>
</protein>
<keyword evidence="1" id="KW-0732">Signal</keyword>
<dbReference type="Proteomes" id="UP000276133">
    <property type="component" value="Unassembled WGS sequence"/>
</dbReference>
<feature type="signal peptide" evidence="1">
    <location>
        <begin position="1"/>
        <end position="19"/>
    </location>
</feature>
<evidence type="ECO:0000313" key="3">
    <source>
        <dbReference type="Proteomes" id="UP000276133"/>
    </source>
</evidence>
<organism evidence="2 3">
    <name type="scientific">Brachionus plicatilis</name>
    <name type="common">Marine rotifer</name>
    <name type="synonym">Brachionus muelleri</name>
    <dbReference type="NCBI Taxonomy" id="10195"/>
    <lineage>
        <taxon>Eukaryota</taxon>
        <taxon>Metazoa</taxon>
        <taxon>Spiralia</taxon>
        <taxon>Gnathifera</taxon>
        <taxon>Rotifera</taxon>
        <taxon>Eurotatoria</taxon>
        <taxon>Monogononta</taxon>
        <taxon>Pseudotrocha</taxon>
        <taxon>Ploima</taxon>
        <taxon>Brachionidae</taxon>
        <taxon>Brachionus</taxon>
    </lineage>
</organism>
<proteinExistence type="predicted"/>
<accession>A0A3M7QCD9</accession>
<dbReference type="AlphaFoldDB" id="A0A3M7QCD9"/>
<name>A0A3M7QCD9_BRAPC</name>
<keyword evidence="3" id="KW-1185">Reference proteome</keyword>